<feature type="transmembrane region" description="Helical" evidence="1">
    <location>
        <begin position="56"/>
        <end position="80"/>
    </location>
</feature>
<keyword evidence="3" id="KW-1185">Reference proteome</keyword>
<keyword evidence="1" id="KW-0812">Transmembrane</keyword>
<dbReference type="EMBL" id="FNWL01000002">
    <property type="protein sequence ID" value="SEH14206.1"/>
    <property type="molecule type" value="Genomic_DNA"/>
</dbReference>
<keyword evidence="1" id="KW-1133">Transmembrane helix</keyword>
<evidence type="ECO:0000313" key="2">
    <source>
        <dbReference type="EMBL" id="SEH14206.1"/>
    </source>
</evidence>
<feature type="transmembrane region" description="Helical" evidence="1">
    <location>
        <begin position="25"/>
        <end position="44"/>
    </location>
</feature>
<protein>
    <submittedName>
        <fullName evidence="2">Uncharacterized protein</fullName>
    </submittedName>
</protein>
<reference evidence="3" key="1">
    <citation type="submission" date="2016-10" db="EMBL/GenBank/DDBJ databases">
        <authorList>
            <person name="Varghese N."/>
            <person name="Submissions S."/>
        </authorList>
    </citation>
    <scope>NUCLEOTIDE SEQUENCE [LARGE SCALE GENOMIC DNA]</scope>
    <source>
        <strain evidence="3">CGMCC 1.8981</strain>
    </source>
</reference>
<evidence type="ECO:0000313" key="3">
    <source>
        <dbReference type="Proteomes" id="UP000199112"/>
    </source>
</evidence>
<name>A0A1H6FTR6_9EURY</name>
<gene>
    <name evidence="2" type="ORF">SAMN04487967_1494</name>
</gene>
<dbReference type="AlphaFoldDB" id="A0A1H6FTR6"/>
<proteinExistence type="predicted"/>
<accession>A0A1H6FTR6</accession>
<organism evidence="2 3">
    <name type="scientific">Natronorubrum sediminis</name>
    <dbReference type="NCBI Taxonomy" id="640943"/>
    <lineage>
        <taxon>Archaea</taxon>
        <taxon>Methanobacteriati</taxon>
        <taxon>Methanobacteriota</taxon>
        <taxon>Stenosarchaea group</taxon>
        <taxon>Halobacteria</taxon>
        <taxon>Halobacteriales</taxon>
        <taxon>Natrialbaceae</taxon>
        <taxon>Natronorubrum</taxon>
    </lineage>
</organism>
<evidence type="ECO:0000256" key="1">
    <source>
        <dbReference type="SAM" id="Phobius"/>
    </source>
</evidence>
<dbReference type="Proteomes" id="UP000199112">
    <property type="component" value="Unassembled WGS sequence"/>
</dbReference>
<keyword evidence="1" id="KW-0472">Membrane</keyword>
<sequence>MVQVTSSTANSSGVGPFDTRFQTGAAVLSGVFFLVALAIGWLGYDGAELLGTELNVVSGAAGLMVLSFFGVISLVVATYMEPGFDH</sequence>